<accession>A0A8B8KF86</accession>
<dbReference type="InterPro" id="IPR027417">
    <property type="entry name" value="P-loop_NTPase"/>
</dbReference>
<evidence type="ECO:0000256" key="7">
    <source>
        <dbReference type="ARBA" id="ARBA00047984"/>
    </source>
</evidence>
<evidence type="ECO:0000256" key="4">
    <source>
        <dbReference type="ARBA" id="ARBA00022840"/>
    </source>
</evidence>
<evidence type="ECO:0000313" key="12">
    <source>
        <dbReference type="RefSeq" id="XP_027342465.1"/>
    </source>
</evidence>
<comment type="catalytic activity">
    <reaction evidence="7 8">
        <text>ATP + H2O = ADP + phosphate + H(+)</text>
        <dbReference type="Rhea" id="RHEA:13065"/>
        <dbReference type="ChEBI" id="CHEBI:15377"/>
        <dbReference type="ChEBI" id="CHEBI:15378"/>
        <dbReference type="ChEBI" id="CHEBI:30616"/>
        <dbReference type="ChEBI" id="CHEBI:43474"/>
        <dbReference type="ChEBI" id="CHEBI:456216"/>
        <dbReference type="EC" id="3.6.4.13"/>
    </reaction>
</comment>
<dbReference type="InterPro" id="IPR014001">
    <property type="entry name" value="Helicase_ATP-bd"/>
</dbReference>
<keyword evidence="5 8" id="KW-0694">RNA-binding</keyword>
<proteinExistence type="inferred from homology"/>
<evidence type="ECO:0000259" key="9">
    <source>
        <dbReference type="PROSITE" id="PS51192"/>
    </source>
</evidence>
<dbReference type="SUPFAM" id="SSF52540">
    <property type="entry name" value="P-loop containing nucleoside triphosphate hydrolases"/>
    <property type="match status" value="1"/>
</dbReference>
<name>A0A8B8KF86_ABRPR</name>
<feature type="domain" description="Helicase C-terminal" evidence="10">
    <location>
        <begin position="322"/>
        <end position="472"/>
    </location>
</feature>
<dbReference type="GO" id="GO:0005524">
    <property type="term" value="F:ATP binding"/>
    <property type="evidence" value="ECO:0007669"/>
    <property type="project" value="UniProtKB-UniRule"/>
</dbReference>
<dbReference type="CDD" id="cd17956">
    <property type="entry name" value="DEADc_DDX51"/>
    <property type="match status" value="1"/>
</dbReference>
<evidence type="ECO:0000256" key="5">
    <source>
        <dbReference type="ARBA" id="ARBA00022884"/>
    </source>
</evidence>
<dbReference type="GO" id="GO:0003724">
    <property type="term" value="F:RNA helicase activity"/>
    <property type="evidence" value="ECO:0007669"/>
    <property type="project" value="UniProtKB-EC"/>
</dbReference>
<evidence type="ECO:0000259" key="10">
    <source>
        <dbReference type="PROSITE" id="PS51194"/>
    </source>
</evidence>
<dbReference type="AlphaFoldDB" id="A0A8B8KF86"/>
<dbReference type="RefSeq" id="XP_027342465.1">
    <property type="nucleotide sequence ID" value="XM_027486664.1"/>
</dbReference>
<keyword evidence="11" id="KW-1185">Reference proteome</keyword>
<evidence type="ECO:0000313" key="11">
    <source>
        <dbReference type="Proteomes" id="UP000694853"/>
    </source>
</evidence>
<dbReference type="CDD" id="cd18787">
    <property type="entry name" value="SF2_C_DEAD"/>
    <property type="match status" value="1"/>
</dbReference>
<dbReference type="InterPro" id="IPR011545">
    <property type="entry name" value="DEAD/DEAH_box_helicase_dom"/>
</dbReference>
<dbReference type="PROSITE" id="PS51194">
    <property type="entry name" value="HELICASE_CTER"/>
    <property type="match status" value="1"/>
</dbReference>
<feature type="domain" description="Helicase ATP-binding" evidence="9">
    <location>
        <begin position="63"/>
        <end position="294"/>
    </location>
</feature>
<organism evidence="11 12">
    <name type="scientific">Abrus precatorius</name>
    <name type="common">Indian licorice</name>
    <name type="synonym">Glycine abrus</name>
    <dbReference type="NCBI Taxonomy" id="3816"/>
    <lineage>
        <taxon>Eukaryota</taxon>
        <taxon>Viridiplantae</taxon>
        <taxon>Streptophyta</taxon>
        <taxon>Embryophyta</taxon>
        <taxon>Tracheophyta</taxon>
        <taxon>Spermatophyta</taxon>
        <taxon>Magnoliopsida</taxon>
        <taxon>eudicotyledons</taxon>
        <taxon>Gunneridae</taxon>
        <taxon>Pentapetalae</taxon>
        <taxon>rosids</taxon>
        <taxon>fabids</taxon>
        <taxon>Fabales</taxon>
        <taxon>Fabaceae</taxon>
        <taxon>Papilionoideae</taxon>
        <taxon>50 kb inversion clade</taxon>
        <taxon>NPAAA clade</taxon>
        <taxon>indigoferoid/millettioid clade</taxon>
        <taxon>Abreae</taxon>
        <taxon>Abrus</taxon>
    </lineage>
</organism>
<dbReference type="SMART" id="SM00487">
    <property type="entry name" value="DEXDc"/>
    <property type="match status" value="1"/>
</dbReference>
<dbReference type="Pfam" id="PF00271">
    <property type="entry name" value="Helicase_C"/>
    <property type="match status" value="1"/>
</dbReference>
<evidence type="ECO:0000256" key="8">
    <source>
        <dbReference type="RuleBase" id="RU365068"/>
    </source>
</evidence>
<dbReference type="GeneID" id="113855158"/>
<evidence type="ECO:0000256" key="2">
    <source>
        <dbReference type="ARBA" id="ARBA00022801"/>
    </source>
</evidence>
<comment type="domain">
    <text evidence="8">The Q motif is unique to and characteristic of the DEAD box family of RNA helicases and controls ATP binding and hydrolysis.</text>
</comment>
<keyword evidence="1 8" id="KW-0547">Nucleotide-binding</keyword>
<dbReference type="GO" id="GO:0003723">
    <property type="term" value="F:RNA binding"/>
    <property type="evidence" value="ECO:0007669"/>
    <property type="project" value="UniProtKB-UniRule"/>
</dbReference>
<comment type="similarity">
    <text evidence="6">Belongs to the DEAD box helicase family. DDX51/DBP6 subfamily.</text>
</comment>
<dbReference type="OrthoDB" id="3370at2759"/>
<protein>
    <recommendedName>
        <fullName evidence="8">ATP-dependent RNA helicase</fullName>
        <ecNumber evidence="8">3.6.4.13</ecNumber>
    </recommendedName>
</protein>
<sequence>MTEERQRSMAVLPWMRDPIDVTLCEELPLHSVPLLHPTLQLALQNMGISKLFPVQVAVWQETVGPGNFRRDICVNSPTGSGKTLAYALPIVQMLSTRVVKCLRALVVVPTRDLALQVKQVFDAVASPLGLHVGLAVGQSSVADEISSLVYVPGHDPGTCFDPPDALLRFQSKVDILVATPGRLMDHINSTKGFTLEHLYYLVVDETDRLLREAYQSWLPTVLELTQFSDDVFRPADSLSPFSLGGALRTRRRCGVERGFKDNPYPRLAKMVLSATLTQDPGRLVQLNLHHPLFLRAGKMRYRLPENLESYKLICERKVKPLYLVALLKSLGEEKCIVFTKSVDSTHRLCKLLKCFGDLQIDIKEYSGLQHQRVRSKTLNEFRQGDFQVLVSSDAMTRGMDVEGVRNVINYDMPKYIKTYVHRAGRTARAGQTGRCFTMMAEDEVRRFKKLMQKAEARSCLEHSVPSSLIEELHTTYQSALAKFKEIILETRKKPKD</sequence>
<reference evidence="12" key="2">
    <citation type="submission" date="2025-08" db="UniProtKB">
        <authorList>
            <consortium name="RefSeq"/>
        </authorList>
    </citation>
    <scope>IDENTIFICATION</scope>
    <source>
        <tissue evidence="12">Young leaves</tissue>
    </source>
</reference>
<keyword evidence="2 8" id="KW-0378">Hydrolase</keyword>
<evidence type="ECO:0000256" key="1">
    <source>
        <dbReference type="ARBA" id="ARBA00022741"/>
    </source>
</evidence>
<evidence type="ECO:0000256" key="3">
    <source>
        <dbReference type="ARBA" id="ARBA00022806"/>
    </source>
</evidence>
<dbReference type="Proteomes" id="UP000694853">
    <property type="component" value="Unplaced"/>
</dbReference>
<dbReference type="Gene3D" id="3.40.50.300">
    <property type="entry name" value="P-loop containing nucleotide triphosphate hydrolases"/>
    <property type="match status" value="2"/>
</dbReference>
<reference evidence="11" key="1">
    <citation type="journal article" date="2019" name="Toxins">
        <title>Detection of Abrin-Like and Prepropulchellin-Like Toxin Genes and Transcripts Using Whole Genome Sequencing and Full-Length Transcript Sequencing of Abrus precatorius.</title>
        <authorList>
            <person name="Hovde B.T."/>
            <person name="Daligault H.E."/>
            <person name="Hanschen E.R."/>
            <person name="Kunde Y.A."/>
            <person name="Johnson M.B."/>
            <person name="Starkenburg S.R."/>
            <person name="Johnson S.L."/>
        </authorList>
    </citation>
    <scope>NUCLEOTIDE SEQUENCE [LARGE SCALE GENOMIC DNA]</scope>
</reference>
<dbReference type="InterPro" id="IPR001650">
    <property type="entry name" value="Helicase_C-like"/>
</dbReference>
<keyword evidence="4 8" id="KW-0067">ATP-binding</keyword>
<dbReference type="EC" id="3.6.4.13" evidence="8"/>
<dbReference type="PROSITE" id="PS51192">
    <property type="entry name" value="HELICASE_ATP_BIND_1"/>
    <property type="match status" value="1"/>
</dbReference>
<comment type="function">
    <text evidence="8">RNA helicase.</text>
</comment>
<dbReference type="Pfam" id="PF00270">
    <property type="entry name" value="DEAD"/>
    <property type="match status" value="1"/>
</dbReference>
<dbReference type="SMART" id="SM00490">
    <property type="entry name" value="HELICc"/>
    <property type="match status" value="1"/>
</dbReference>
<dbReference type="KEGG" id="aprc:113855158"/>
<evidence type="ECO:0000256" key="6">
    <source>
        <dbReference type="ARBA" id="ARBA00038200"/>
    </source>
</evidence>
<dbReference type="FunFam" id="3.40.50.300:FF:001539">
    <property type="entry name" value="ATP-dependent RNA helicase DDX51"/>
    <property type="match status" value="1"/>
</dbReference>
<dbReference type="PANTHER" id="PTHR24031">
    <property type="entry name" value="RNA HELICASE"/>
    <property type="match status" value="1"/>
</dbReference>
<keyword evidence="3 8" id="KW-0347">Helicase</keyword>
<dbReference type="GO" id="GO:0016787">
    <property type="term" value="F:hydrolase activity"/>
    <property type="evidence" value="ECO:0007669"/>
    <property type="project" value="UniProtKB-KW"/>
</dbReference>
<gene>
    <name evidence="12" type="primary">LOC113855158</name>
</gene>